<protein>
    <submittedName>
        <fullName evidence="2">ImmA/IrrE family metallo-endopeptidase</fullName>
    </submittedName>
</protein>
<dbReference type="Gene3D" id="1.10.10.2910">
    <property type="match status" value="1"/>
</dbReference>
<proteinExistence type="predicted"/>
<sequence>MATSKFIPSVAFHPGVTLAEKLKEIDMSIKEFALRASKPEKTIHAVIKGESSVTSDMAVAFESVTRIPAHFWLNKQRNYDEYQARARKEATIEEASEWAKCFPYAQMVKLGWIEPVKTPQEKAKSLLSFFQISSVKAWEDYYLNQKLKIAFRISLAHTKDPHSVSAWLRQGELQAAEMKTPDYSEAKLKDLIHQLKSVMIYQPSDLASKVRELCAEAGVKLVYTPCLQKAPVGGSTRWINGTPCIQISGRHKRYDIFWFTLFHEIGHILLHGKKDIFLEDDCHTEDEQKKENEANQFSSHVLLSRADEDEIIRNGVFTPDAIKEYADRFNTHPSVIVGRLQHHKVIPYTKNSDMLLPIDLFR</sequence>
<dbReference type="RefSeq" id="WP_136416098.1">
    <property type="nucleotide sequence ID" value="NZ_CP039396.1"/>
</dbReference>
<organism evidence="2 3">
    <name type="scientific">Duncaniella dubosii</name>
    <dbReference type="NCBI Taxonomy" id="2518971"/>
    <lineage>
        <taxon>Bacteria</taxon>
        <taxon>Pseudomonadati</taxon>
        <taxon>Bacteroidota</taxon>
        <taxon>Bacteroidia</taxon>
        <taxon>Bacteroidales</taxon>
        <taxon>Muribaculaceae</taxon>
        <taxon>Duncaniella</taxon>
    </lineage>
</organism>
<reference evidence="3" key="1">
    <citation type="submission" date="2019-02" db="EMBL/GenBank/DDBJ databases">
        <title>Isolation and identification of novel species under the genus Muribaculum.</title>
        <authorList>
            <person name="Miyake S."/>
            <person name="Ding Y."/>
            <person name="Low A."/>
            <person name="Soh M."/>
            <person name="Seedorf H."/>
        </authorList>
    </citation>
    <scope>NUCLEOTIDE SEQUENCE [LARGE SCALE GENOMIC DNA]</scope>
    <source>
        <strain evidence="3">H5</strain>
    </source>
</reference>
<dbReference type="InterPro" id="IPR010982">
    <property type="entry name" value="Lambda_DNA-bd_dom_sf"/>
</dbReference>
<dbReference type="Gene3D" id="1.10.260.40">
    <property type="entry name" value="lambda repressor-like DNA-binding domains"/>
    <property type="match status" value="1"/>
</dbReference>
<accession>A0A4P7W4C3</accession>
<evidence type="ECO:0000259" key="1">
    <source>
        <dbReference type="Pfam" id="PF06114"/>
    </source>
</evidence>
<evidence type="ECO:0000313" key="2">
    <source>
        <dbReference type="EMBL" id="QCD42883.1"/>
    </source>
</evidence>
<dbReference type="PANTHER" id="PTHR43236">
    <property type="entry name" value="ANTITOXIN HIGA1"/>
    <property type="match status" value="1"/>
</dbReference>
<dbReference type="KEGG" id="ddb:E7747_11675"/>
<feature type="domain" description="IrrE N-terminal-like" evidence="1">
    <location>
        <begin position="214"/>
        <end position="316"/>
    </location>
</feature>
<dbReference type="GO" id="GO:0003677">
    <property type="term" value="F:DNA binding"/>
    <property type="evidence" value="ECO:0007669"/>
    <property type="project" value="InterPro"/>
</dbReference>
<dbReference type="InterPro" id="IPR052345">
    <property type="entry name" value="Rad_response_metalloprotease"/>
</dbReference>
<name>A0A4P7W4C3_9BACT</name>
<dbReference type="EMBL" id="CP039396">
    <property type="protein sequence ID" value="QCD42883.1"/>
    <property type="molecule type" value="Genomic_DNA"/>
</dbReference>
<dbReference type="InterPro" id="IPR010359">
    <property type="entry name" value="IrrE_HExxH"/>
</dbReference>
<evidence type="ECO:0000313" key="3">
    <source>
        <dbReference type="Proteomes" id="UP000297149"/>
    </source>
</evidence>
<dbReference type="Pfam" id="PF06114">
    <property type="entry name" value="Peptidase_M78"/>
    <property type="match status" value="1"/>
</dbReference>
<dbReference type="SUPFAM" id="SSF47413">
    <property type="entry name" value="lambda repressor-like DNA-binding domains"/>
    <property type="match status" value="1"/>
</dbReference>
<dbReference type="AlphaFoldDB" id="A0A4P7W4C3"/>
<dbReference type="PANTHER" id="PTHR43236:SF1">
    <property type="entry name" value="BLL7220 PROTEIN"/>
    <property type="match status" value="1"/>
</dbReference>
<keyword evidence="3" id="KW-1185">Reference proteome</keyword>
<dbReference type="Proteomes" id="UP000297149">
    <property type="component" value="Chromosome"/>
</dbReference>
<gene>
    <name evidence="2" type="ORF">E7747_11675</name>
</gene>